<evidence type="ECO:0000256" key="5">
    <source>
        <dbReference type="ARBA" id="ARBA00022771"/>
    </source>
</evidence>
<dbReference type="GO" id="GO:0005634">
    <property type="term" value="C:nucleus"/>
    <property type="evidence" value="ECO:0007669"/>
    <property type="project" value="UniProtKB-SubCell"/>
</dbReference>
<dbReference type="GO" id="GO:0080090">
    <property type="term" value="P:regulation of primary metabolic process"/>
    <property type="evidence" value="ECO:0007669"/>
    <property type="project" value="UniProtKB-ARBA"/>
</dbReference>
<evidence type="ECO:0000313" key="12">
    <source>
        <dbReference type="Proteomes" id="UP000198287"/>
    </source>
</evidence>
<dbReference type="InterPro" id="IPR036236">
    <property type="entry name" value="Znf_C2H2_sf"/>
</dbReference>
<feature type="domain" description="C2H2-type" evidence="10">
    <location>
        <begin position="570"/>
        <end position="597"/>
    </location>
</feature>
<dbReference type="PANTHER" id="PTHR24379:SF121">
    <property type="entry name" value="C2H2-TYPE DOMAIN-CONTAINING PROTEIN"/>
    <property type="match status" value="1"/>
</dbReference>
<evidence type="ECO:0000256" key="9">
    <source>
        <dbReference type="SAM" id="MobiDB-lite"/>
    </source>
</evidence>
<sequence>MALHKTCIFCRFEASILLKFDQDKNEKWTKNCVESISCLFQIPDDDHTLPGILSNAHYCDKCRQLVRDVDFTMRLFAQLLQRLEAVQNQILDKLSHKKDEDKITQDSKNLMTDLFRQGSATINLGIEQLKRVLNLERLTTKRDNKLESSHYSEIQKRGTRGVKRKIHYANDHESEIMVKVETEFAEGPGKFNEQDQVWLMDEDDHNSSRDDLSDREISHHDSKDPVPFHCDKCPKKFAVYKTFTRHKARLCGTLPSPRRKVVNLTTNKRDNKLESPSHFDVEKRNFTRGVRRKINYADETEGEIKVTTETDDHVEEPDQDWLMDQDDDNSSRDDRDSSNDDEQEEGESAGKIKPSRITRRGPPLAKMDFKCPQCSVRFASQLALDCHHRKIHEGVTSIFINLNHGSGGEDPVPFHCDKCPKKFAVYKTFSRHKARLCDTLPSPRSSSSSHPPGGASFLCEFCSKKYTSATSLENHVASSHSQKHCELCHFGFSTVQELQIHEQLHLNSDQPFKCVLCSDVILTNSSNLKKHVLSSHTDTQITCPTCGIRLNALKAMKRHEKIHQPGFVGYPCKICGYTFNNAAALKFHSFKHSETKQFTCEICGKGFTYQTSLKIHLASHSEQARFSCKICGKGFSYKPFLMRHEEIHSGTINYECSTCGKKFKTKNSLKQHVATHGPKNRDKKPRNKKIQRNQGEDDDQDGNAIATDMRQIIYM</sequence>
<feature type="compositionally biased region" description="Acidic residues" evidence="9">
    <location>
        <begin position="312"/>
        <end position="328"/>
    </location>
</feature>
<reference evidence="11 12" key="1">
    <citation type="submission" date="2015-12" db="EMBL/GenBank/DDBJ databases">
        <title>The genome of Folsomia candida.</title>
        <authorList>
            <person name="Faddeeva A."/>
            <person name="Derks M.F."/>
            <person name="Anvar Y."/>
            <person name="Smit S."/>
            <person name="Van Straalen N."/>
            <person name="Roelofs D."/>
        </authorList>
    </citation>
    <scope>NUCLEOTIDE SEQUENCE [LARGE SCALE GENOMIC DNA]</scope>
    <source>
        <strain evidence="11 12">VU population</strain>
        <tissue evidence="11">Whole body</tissue>
    </source>
</reference>
<evidence type="ECO:0000256" key="3">
    <source>
        <dbReference type="ARBA" id="ARBA00022723"/>
    </source>
</evidence>
<dbReference type="GO" id="GO:0060255">
    <property type="term" value="P:regulation of macromolecule metabolic process"/>
    <property type="evidence" value="ECO:0007669"/>
    <property type="project" value="UniProtKB-ARBA"/>
</dbReference>
<evidence type="ECO:0000256" key="1">
    <source>
        <dbReference type="ARBA" id="ARBA00004123"/>
    </source>
</evidence>
<feature type="compositionally biased region" description="Basic and acidic residues" evidence="9">
    <location>
        <begin position="302"/>
        <end position="311"/>
    </location>
</feature>
<dbReference type="OMA" id="YANDHES"/>
<comment type="caution">
    <text evidence="11">The sequence shown here is derived from an EMBL/GenBank/DDBJ whole genome shotgun (WGS) entry which is preliminary data.</text>
</comment>
<dbReference type="PROSITE" id="PS00028">
    <property type="entry name" value="ZINC_FINGER_C2H2_1"/>
    <property type="match status" value="7"/>
</dbReference>
<dbReference type="SMART" id="SM00355">
    <property type="entry name" value="ZnF_C2H2"/>
    <property type="match status" value="11"/>
</dbReference>
<gene>
    <name evidence="11" type="ORF">Fcan01_16218</name>
</gene>
<feature type="region of interest" description="Disordered" evidence="9">
    <location>
        <begin position="670"/>
        <end position="705"/>
    </location>
</feature>
<dbReference type="Proteomes" id="UP000198287">
    <property type="component" value="Unassembled WGS sequence"/>
</dbReference>
<dbReference type="Pfam" id="PF13912">
    <property type="entry name" value="zf-C2H2_6"/>
    <property type="match status" value="1"/>
</dbReference>
<feature type="domain" description="C2H2-type" evidence="10">
    <location>
        <begin position="654"/>
        <end position="681"/>
    </location>
</feature>
<evidence type="ECO:0000256" key="4">
    <source>
        <dbReference type="ARBA" id="ARBA00022737"/>
    </source>
</evidence>
<evidence type="ECO:0000259" key="10">
    <source>
        <dbReference type="PROSITE" id="PS50157"/>
    </source>
</evidence>
<dbReference type="Pfam" id="PF00096">
    <property type="entry name" value="zf-C2H2"/>
    <property type="match status" value="3"/>
</dbReference>
<dbReference type="PANTHER" id="PTHR24379">
    <property type="entry name" value="KRAB AND ZINC FINGER DOMAIN-CONTAINING"/>
    <property type="match status" value="1"/>
</dbReference>
<feature type="domain" description="C2H2-type" evidence="10">
    <location>
        <begin position="369"/>
        <end position="397"/>
    </location>
</feature>
<comment type="subcellular location">
    <subcellularLocation>
        <location evidence="1">Nucleus</location>
    </subcellularLocation>
</comment>
<dbReference type="PROSITE" id="PS50157">
    <property type="entry name" value="ZINC_FINGER_C2H2_2"/>
    <property type="match status" value="6"/>
</dbReference>
<name>A0A226DTJ2_FOLCA</name>
<feature type="region of interest" description="Disordered" evidence="9">
    <location>
        <begin position="203"/>
        <end position="224"/>
    </location>
</feature>
<dbReference type="OrthoDB" id="6077919at2759"/>
<keyword evidence="6" id="KW-0862">Zinc</keyword>
<feature type="compositionally biased region" description="Basic residues" evidence="9">
    <location>
        <begin position="681"/>
        <end position="691"/>
    </location>
</feature>
<keyword evidence="7" id="KW-0539">Nucleus</keyword>
<evidence type="ECO:0000313" key="11">
    <source>
        <dbReference type="EMBL" id="OXA48802.1"/>
    </source>
</evidence>
<feature type="region of interest" description="Disordered" evidence="9">
    <location>
        <begin position="301"/>
        <end position="364"/>
    </location>
</feature>
<dbReference type="AlphaFoldDB" id="A0A226DTJ2"/>
<evidence type="ECO:0000256" key="7">
    <source>
        <dbReference type="ARBA" id="ARBA00023242"/>
    </source>
</evidence>
<dbReference type="InterPro" id="IPR013087">
    <property type="entry name" value="Znf_C2H2_type"/>
</dbReference>
<feature type="domain" description="C2H2-type" evidence="10">
    <location>
        <begin position="598"/>
        <end position="625"/>
    </location>
</feature>
<feature type="domain" description="C2H2-type" evidence="10">
    <location>
        <begin position="457"/>
        <end position="485"/>
    </location>
</feature>
<feature type="compositionally biased region" description="Basic and acidic residues" evidence="9">
    <location>
        <begin position="329"/>
        <end position="338"/>
    </location>
</feature>
<protein>
    <recommendedName>
        <fullName evidence="10">C2H2-type domain-containing protein</fullName>
    </recommendedName>
</protein>
<feature type="domain" description="C2H2-type" evidence="10">
    <location>
        <begin position="626"/>
        <end position="653"/>
    </location>
</feature>
<dbReference type="SUPFAM" id="SSF57667">
    <property type="entry name" value="beta-beta-alpha zinc fingers"/>
    <property type="match status" value="4"/>
</dbReference>
<dbReference type="EMBL" id="LNIX01000011">
    <property type="protein sequence ID" value="OXA48802.1"/>
    <property type="molecule type" value="Genomic_DNA"/>
</dbReference>
<feature type="compositionally biased region" description="Basic and acidic residues" evidence="9">
    <location>
        <begin position="205"/>
        <end position="224"/>
    </location>
</feature>
<dbReference type="GO" id="GO:0008270">
    <property type="term" value="F:zinc ion binding"/>
    <property type="evidence" value="ECO:0007669"/>
    <property type="project" value="UniProtKB-KW"/>
</dbReference>
<proteinExistence type="inferred from homology"/>
<dbReference type="FunFam" id="3.30.160.60:FF:000183">
    <property type="entry name" value="E3 ubiquitin-protein ligase ZFP91"/>
    <property type="match status" value="1"/>
</dbReference>
<organism evidence="11 12">
    <name type="scientific">Folsomia candida</name>
    <name type="common">Springtail</name>
    <dbReference type="NCBI Taxonomy" id="158441"/>
    <lineage>
        <taxon>Eukaryota</taxon>
        <taxon>Metazoa</taxon>
        <taxon>Ecdysozoa</taxon>
        <taxon>Arthropoda</taxon>
        <taxon>Hexapoda</taxon>
        <taxon>Collembola</taxon>
        <taxon>Entomobryomorpha</taxon>
        <taxon>Isotomoidea</taxon>
        <taxon>Isotomidae</taxon>
        <taxon>Proisotominae</taxon>
        <taxon>Folsomia</taxon>
    </lineage>
</organism>
<accession>A0A226DTJ2</accession>
<evidence type="ECO:0000256" key="8">
    <source>
        <dbReference type="PROSITE-ProRule" id="PRU00042"/>
    </source>
</evidence>
<dbReference type="FunFam" id="3.30.160.60:FF:000145">
    <property type="entry name" value="Zinc finger protein 574"/>
    <property type="match status" value="1"/>
</dbReference>
<keyword evidence="4" id="KW-0677">Repeat</keyword>
<evidence type="ECO:0000256" key="2">
    <source>
        <dbReference type="ARBA" id="ARBA00006991"/>
    </source>
</evidence>
<keyword evidence="5 8" id="KW-0863">Zinc-finger</keyword>
<dbReference type="Gene3D" id="3.30.160.60">
    <property type="entry name" value="Classic Zinc Finger"/>
    <property type="match status" value="6"/>
</dbReference>
<comment type="similarity">
    <text evidence="2">Belongs to the krueppel C2H2-type zinc-finger protein family.</text>
</comment>
<keyword evidence="12" id="KW-1185">Reference proteome</keyword>
<evidence type="ECO:0000256" key="6">
    <source>
        <dbReference type="ARBA" id="ARBA00022833"/>
    </source>
</evidence>
<keyword evidence="3" id="KW-0479">Metal-binding</keyword>